<keyword evidence="6" id="KW-1185">Reference proteome</keyword>
<evidence type="ECO:0000259" key="4">
    <source>
        <dbReference type="Pfam" id="PF00437"/>
    </source>
</evidence>
<dbReference type="eggNOG" id="COG2804">
    <property type="taxonomic scope" value="Bacteria"/>
</dbReference>
<dbReference type="Proteomes" id="UP000036923">
    <property type="component" value="Unassembled WGS sequence"/>
</dbReference>
<dbReference type="Pfam" id="PF00437">
    <property type="entry name" value="T2SSE"/>
    <property type="match status" value="1"/>
</dbReference>
<dbReference type="GO" id="GO:0016887">
    <property type="term" value="F:ATP hydrolysis activity"/>
    <property type="evidence" value="ECO:0007669"/>
    <property type="project" value="TreeGrafter"/>
</dbReference>
<evidence type="ECO:0000256" key="1">
    <source>
        <dbReference type="ARBA" id="ARBA00006611"/>
    </source>
</evidence>
<proteinExistence type="inferred from homology"/>
<dbReference type="PANTHER" id="PTHR30258">
    <property type="entry name" value="TYPE II SECRETION SYSTEM PROTEIN GSPE-RELATED"/>
    <property type="match status" value="1"/>
</dbReference>
<gene>
    <name evidence="5" type="ORF">Bccel_1979</name>
</gene>
<dbReference type="AlphaFoldDB" id="A0A0L6JLT1"/>
<keyword evidence="2" id="KW-0547">Nucleotide-binding</keyword>
<dbReference type="GO" id="GO:0005524">
    <property type="term" value="F:ATP binding"/>
    <property type="evidence" value="ECO:0007669"/>
    <property type="project" value="UniProtKB-KW"/>
</dbReference>
<evidence type="ECO:0000313" key="5">
    <source>
        <dbReference type="EMBL" id="KNY26714.1"/>
    </source>
</evidence>
<accession>A0A0L6JLT1</accession>
<dbReference type="InterPro" id="IPR027417">
    <property type="entry name" value="P-loop_NTPase"/>
</dbReference>
<dbReference type="PATRIC" id="fig|398512.5.peg.2060"/>
<evidence type="ECO:0000256" key="3">
    <source>
        <dbReference type="ARBA" id="ARBA00022840"/>
    </source>
</evidence>
<sequence length="305" mass="33453">MVNGDEYDLRVSILPTVYGEKIVIRVANKKAFVVTKEALGFSREDLFKFESILKNPHGIILVAGPTGSGKTTTLYSAISAINKPNLNIVTVEDPVECLIDGVNHVQVNAKAGFTFAVGLRSILRQDPNIIMIGEIRDSETAEIAVRAAITGHLVLSTIHTNDAPGTVLRLIDMGIEPFMVASSVVGVIAQRLVKKICPNCSYSYRANDEDLEALGIKTSEEVLLYEGRGCTVCNKTGYKGRIGVYEIMVLNKIHRELINKGCSEDALRTELIKSGMVTLRENVRRYVLEGSTTLSEMIRISHTND</sequence>
<name>A0A0L6JLT1_9FIRM</name>
<dbReference type="PANTHER" id="PTHR30258:SF1">
    <property type="entry name" value="PROTEIN TRANSPORT PROTEIN HOFB HOMOLOG"/>
    <property type="match status" value="1"/>
</dbReference>
<reference evidence="6" key="1">
    <citation type="submission" date="2015-07" db="EMBL/GenBank/DDBJ databases">
        <title>Near-Complete Genome Sequence of the Cellulolytic Bacterium Bacteroides (Pseudobacteroides) cellulosolvens ATCC 35603.</title>
        <authorList>
            <person name="Dassa B."/>
            <person name="Utturkar S.M."/>
            <person name="Klingeman D.M."/>
            <person name="Hurt R.A."/>
            <person name="Keller M."/>
            <person name="Xu J."/>
            <person name="Reddy Y.H.K."/>
            <person name="Borovok I."/>
            <person name="Grinberg I.R."/>
            <person name="Lamed R."/>
            <person name="Zhivin O."/>
            <person name="Bayer E.A."/>
            <person name="Brown S.D."/>
        </authorList>
    </citation>
    <scope>NUCLEOTIDE SEQUENCE [LARGE SCALE GENOMIC DNA]</scope>
    <source>
        <strain evidence="6">DSM 2933</strain>
    </source>
</reference>
<dbReference type="STRING" id="398512.Bccel_1979"/>
<dbReference type="FunFam" id="3.40.50.300:FF:000398">
    <property type="entry name" value="Type IV pilus assembly ATPase PilB"/>
    <property type="match status" value="1"/>
</dbReference>
<dbReference type="GO" id="GO:0005886">
    <property type="term" value="C:plasma membrane"/>
    <property type="evidence" value="ECO:0007669"/>
    <property type="project" value="TreeGrafter"/>
</dbReference>
<comment type="similarity">
    <text evidence="1">Belongs to the GSP E family.</text>
</comment>
<feature type="domain" description="Bacterial type II secretion system protein E" evidence="4">
    <location>
        <begin position="2"/>
        <end position="299"/>
    </location>
</feature>
<dbReference type="CDD" id="cd01129">
    <property type="entry name" value="PulE-GspE-like"/>
    <property type="match status" value="1"/>
</dbReference>
<protein>
    <submittedName>
        <fullName evidence="5">Type II secretion system protein E</fullName>
    </submittedName>
</protein>
<dbReference type="Gene3D" id="3.30.450.90">
    <property type="match status" value="1"/>
</dbReference>
<dbReference type="InterPro" id="IPR001482">
    <property type="entry name" value="T2SS/T4SS_dom"/>
</dbReference>
<evidence type="ECO:0000256" key="2">
    <source>
        <dbReference type="ARBA" id="ARBA00022741"/>
    </source>
</evidence>
<evidence type="ECO:0000313" key="6">
    <source>
        <dbReference type="Proteomes" id="UP000036923"/>
    </source>
</evidence>
<organism evidence="5 6">
    <name type="scientific">Pseudobacteroides cellulosolvens ATCC 35603 = DSM 2933</name>
    <dbReference type="NCBI Taxonomy" id="398512"/>
    <lineage>
        <taxon>Bacteria</taxon>
        <taxon>Bacillati</taxon>
        <taxon>Bacillota</taxon>
        <taxon>Clostridia</taxon>
        <taxon>Eubacteriales</taxon>
        <taxon>Oscillospiraceae</taxon>
        <taxon>Pseudobacteroides</taxon>
    </lineage>
</organism>
<dbReference type="Gene3D" id="3.40.50.300">
    <property type="entry name" value="P-loop containing nucleotide triphosphate hydrolases"/>
    <property type="match status" value="1"/>
</dbReference>
<dbReference type="SUPFAM" id="SSF52540">
    <property type="entry name" value="P-loop containing nucleoside triphosphate hydrolases"/>
    <property type="match status" value="1"/>
</dbReference>
<comment type="caution">
    <text evidence="5">The sequence shown here is derived from an EMBL/GenBank/DDBJ whole genome shotgun (WGS) entry which is preliminary data.</text>
</comment>
<keyword evidence="3" id="KW-0067">ATP-binding</keyword>
<dbReference type="EMBL" id="LGTC01000001">
    <property type="protein sequence ID" value="KNY26714.1"/>
    <property type="molecule type" value="Genomic_DNA"/>
</dbReference>